<proteinExistence type="predicted"/>
<organism evidence="1 2">
    <name type="scientific">Ensete ventricosum</name>
    <name type="common">Abyssinian banana</name>
    <name type="synonym">Musa ensete</name>
    <dbReference type="NCBI Taxonomy" id="4639"/>
    <lineage>
        <taxon>Eukaryota</taxon>
        <taxon>Viridiplantae</taxon>
        <taxon>Streptophyta</taxon>
        <taxon>Embryophyta</taxon>
        <taxon>Tracheophyta</taxon>
        <taxon>Spermatophyta</taxon>
        <taxon>Magnoliopsida</taxon>
        <taxon>Liliopsida</taxon>
        <taxon>Zingiberales</taxon>
        <taxon>Musaceae</taxon>
        <taxon>Ensete</taxon>
    </lineage>
</organism>
<feature type="non-terminal residue" evidence="1">
    <location>
        <position position="1"/>
    </location>
</feature>
<dbReference type="EMBL" id="AMZH03003551">
    <property type="protein sequence ID" value="RRT71975.1"/>
    <property type="molecule type" value="Genomic_DNA"/>
</dbReference>
<comment type="caution">
    <text evidence="1">The sequence shown here is derived from an EMBL/GenBank/DDBJ whole genome shotgun (WGS) entry which is preliminary data.</text>
</comment>
<gene>
    <name evidence="1" type="ORF">B296_00013203</name>
</gene>
<dbReference type="Proteomes" id="UP000287651">
    <property type="component" value="Unassembled WGS sequence"/>
</dbReference>
<evidence type="ECO:0000313" key="1">
    <source>
        <dbReference type="EMBL" id="RRT71975.1"/>
    </source>
</evidence>
<dbReference type="AlphaFoldDB" id="A0A427A6W3"/>
<evidence type="ECO:0000313" key="2">
    <source>
        <dbReference type="Proteomes" id="UP000287651"/>
    </source>
</evidence>
<name>A0A427A6W3_ENSVE</name>
<sequence length="58" mass="6599">VVFVIDIKVILLKPLAIVQRNTHYDIPFPVLAHTTFSVRDTHIILHALVAYGWFDIGT</sequence>
<accession>A0A427A6W3</accession>
<protein>
    <submittedName>
        <fullName evidence="1">Uncharacterized protein</fullName>
    </submittedName>
</protein>
<reference evidence="1 2" key="1">
    <citation type="journal article" date="2014" name="Agronomy (Basel)">
        <title>A Draft Genome Sequence for Ensete ventricosum, the Drought-Tolerant Tree Against Hunger.</title>
        <authorList>
            <person name="Harrison J."/>
            <person name="Moore K.A."/>
            <person name="Paszkiewicz K."/>
            <person name="Jones T."/>
            <person name="Grant M."/>
            <person name="Ambacheew D."/>
            <person name="Muzemil S."/>
            <person name="Studholme D.J."/>
        </authorList>
    </citation>
    <scope>NUCLEOTIDE SEQUENCE [LARGE SCALE GENOMIC DNA]</scope>
</reference>